<keyword evidence="2" id="KW-1185">Reference proteome</keyword>
<name>A0A4Z2IUT8_9TELE</name>
<comment type="caution">
    <text evidence="1">The sequence shown here is derived from an EMBL/GenBank/DDBJ whole genome shotgun (WGS) entry which is preliminary data.</text>
</comment>
<gene>
    <name evidence="1" type="ORF">EYF80_008279</name>
</gene>
<accession>A0A4Z2IUT8</accession>
<proteinExistence type="predicted"/>
<sequence length="191" mass="20899">MSMRGRVEMGRLEGLVQGVGSSSEVSRAALLVAICSVGEVRIWVLTPKVLQGNTVDGRIDRAAQLLTEDPPHIRPHHWEDHRGTETVNGGEDTLDEVVEIVPPGLEHMDLSRQAAGAGSLVGDIDLKPLVVQLVALLPHSIEQLSDAPLLAEDHFLTRDHERIMGTQQFFQQVTHPEATDLCHLSARHQAV</sequence>
<dbReference type="AlphaFoldDB" id="A0A4Z2IUT8"/>
<evidence type="ECO:0000313" key="1">
    <source>
        <dbReference type="EMBL" id="TNN81507.1"/>
    </source>
</evidence>
<evidence type="ECO:0000313" key="2">
    <source>
        <dbReference type="Proteomes" id="UP000314294"/>
    </source>
</evidence>
<reference evidence="1 2" key="1">
    <citation type="submission" date="2019-03" db="EMBL/GenBank/DDBJ databases">
        <title>First draft genome of Liparis tanakae, snailfish: a comprehensive survey of snailfish specific genes.</title>
        <authorList>
            <person name="Kim W."/>
            <person name="Song I."/>
            <person name="Jeong J.-H."/>
            <person name="Kim D."/>
            <person name="Kim S."/>
            <person name="Ryu S."/>
            <person name="Song J.Y."/>
            <person name="Lee S.K."/>
        </authorList>
    </citation>
    <scope>NUCLEOTIDE SEQUENCE [LARGE SCALE GENOMIC DNA]</scope>
    <source>
        <tissue evidence="1">Muscle</tissue>
    </source>
</reference>
<dbReference type="EMBL" id="SRLO01000046">
    <property type="protein sequence ID" value="TNN81507.1"/>
    <property type="molecule type" value="Genomic_DNA"/>
</dbReference>
<organism evidence="1 2">
    <name type="scientific">Liparis tanakae</name>
    <name type="common">Tanaka's snailfish</name>
    <dbReference type="NCBI Taxonomy" id="230148"/>
    <lineage>
        <taxon>Eukaryota</taxon>
        <taxon>Metazoa</taxon>
        <taxon>Chordata</taxon>
        <taxon>Craniata</taxon>
        <taxon>Vertebrata</taxon>
        <taxon>Euteleostomi</taxon>
        <taxon>Actinopterygii</taxon>
        <taxon>Neopterygii</taxon>
        <taxon>Teleostei</taxon>
        <taxon>Neoteleostei</taxon>
        <taxon>Acanthomorphata</taxon>
        <taxon>Eupercaria</taxon>
        <taxon>Perciformes</taxon>
        <taxon>Cottioidei</taxon>
        <taxon>Cottales</taxon>
        <taxon>Liparidae</taxon>
        <taxon>Liparis</taxon>
    </lineage>
</organism>
<protein>
    <submittedName>
        <fullName evidence="1">Uncharacterized protein</fullName>
    </submittedName>
</protein>
<dbReference type="Proteomes" id="UP000314294">
    <property type="component" value="Unassembled WGS sequence"/>
</dbReference>